<evidence type="ECO:0000313" key="2">
    <source>
        <dbReference type="EMBL" id="CAA9519440.1"/>
    </source>
</evidence>
<dbReference type="GO" id="GO:0003824">
    <property type="term" value="F:catalytic activity"/>
    <property type="evidence" value="ECO:0007669"/>
    <property type="project" value="InterPro"/>
</dbReference>
<feature type="domain" description="Cyclodeaminase/cyclohydrolase" evidence="1">
    <location>
        <begin position="16"/>
        <end position="170"/>
    </location>
</feature>
<evidence type="ECO:0000259" key="1">
    <source>
        <dbReference type="Pfam" id="PF04961"/>
    </source>
</evidence>
<sequence>MAIESDPRPDYLGQPLGHFLDLVASREPAPGGGASAAVTVALAAALTAMAARFSTEHLADADELAAGADGLRAEVVLLAPADAAAYGRVLDAYRTLRDDEEARRRKIREALTEAADVPLSIAGIGAEVGGIAARLVEGGNPNLRGDAVTAALLAGAGVRAAATLVEINVSAGGADDGRLARAAELRATAVAAEEAAEGAGARGGV</sequence>
<protein>
    <recommendedName>
        <fullName evidence="1">Cyclodeaminase/cyclohydrolase domain-containing protein</fullName>
    </recommendedName>
</protein>
<name>A0A6J4TDM1_9ACTN</name>
<dbReference type="InterPro" id="IPR036178">
    <property type="entry name" value="Formintransfe-cycloase-like_sf"/>
</dbReference>
<proteinExistence type="predicted"/>
<dbReference type="InterPro" id="IPR007044">
    <property type="entry name" value="Cyclodeamin/CycHdrlase"/>
</dbReference>
<gene>
    <name evidence="2" type="ORF">AVDCRST_MAG12-3689</name>
</gene>
<dbReference type="Gene3D" id="1.20.120.680">
    <property type="entry name" value="Formiminotetrahydrofolate cyclodeaminase monomer, up-and-down helical bundle"/>
    <property type="match status" value="1"/>
</dbReference>
<dbReference type="EMBL" id="CADCVK010000518">
    <property type="protein sequence ID" value="CAA9519440.1"/>
    <property type="molecule type" value="Genomic_DNA"/>
</dbReference>
<dbReference type="AlphaFoldDB" id="A0A6J4TDM1"/>
<dbReference type="Pfam" id="PF04961">
    <property type="entry name" value="FTCD_C"/>
    <property type="match status" value="1"/>
</dbReference>
<accession>A0A6J4TDM1</accession>
<organism evidence="2">
    <name type="scientific">uncultured Rubrobacteraceae bacterium</name>
    <dbReference type="NCBI Taxonomy" id="349277"/>
    <lineage>
        <taxon>Bacteria</taxon>
        <taxon>Bacillati</taxon>
        <taxon>Actinomycetota</taxon>
        <taxon>Rubrobacteria</taxon>
        <taxon>Rubrobacterales</taxon>
        <taxon>Rubrobacteraceae</taxon>
        <taxon>environmental samples</taxon>
    </lineage>
</organism>
<reference evidence="2" key="1">
    <citation type="submission" date="2020-02" db="EMBL/GenBank/DDBJ databases">
        <authorList>
            <person name="Meier V. D."/>
        </authorList>
    </citation>
    <scope>NUCLEOTIDE SEQUENCE</scope>
    <source>
        <strain evidence="2">AVDCRST_MAG12</strain>
    </source>
</reference>
<dbReference type="SUPFAM" id="SSF101262">
    <property type="entry name" value="Methenyltetrahydrofolate cyclohydrolase-like"/>
    <property type="match status" value="1"/>
</dbReference>